<protein>
    <recommendedName>
        <fullName evidence="11">Structural maintenance of chromosomes protein</fullName>
    </recommendedName>
</protein>
<feature type="compositionally biased region" description="Basic residues" evidence="13">
    <location>
        <begin position="1342"/>
        <end position="1351"/>
    </location>
</feature>
<dbReference type="FunFam" id="3.40.50.300:FF:000585">
    <property type="entry name" value="Structural maintenance of chromosomes 4"/>
    <property type="match status" value="1"/>
</dbReference>
<dbReference type="InParanoid" id="E2BGX0"/>
<dbReference type="SUPFAM" id="SSF75553">
    <property type="entry name" value="Smc hinge domain"/>
    <property type="match status" value="1"/>
</dbReference>
<evidence type="ECO:0000256" key="3">
    <source>
        <dbReference type="ARBA" id="ARBA00022618"/>
    </source>
</evidence>
<evidence type="ECO:0000256" key="11">
    <source>
        <dbReference type="PIRNR" id="PIRNR005719"/>
    </source>
</evidence>
<keyword evidence="3" id="KW-0132">Cell division</keyword>
<dbReference type="SUPFAM" id="SSF52540">
    <property type="entry name" value="P-loop containing nucleoside triphosphate hydrolases"/>
    <property type="match status" value="1"/>
</dbReference>
<dbReference type="Gene3D" id="3.40.50.300">
    <property type="entry name" value="P-loop containing nucleotide triphosphate hydrolases"/>
    <property type="match status" value="2"/>
</dbReference>
<feature type="domain" description="SMC hinge" evidence="14">
    <location>
        <begin position="590"/>
        <end position="706"/>
    </location>
</feature>
<evidence type="ECO:0000313" key="15">
    <source>
        <dbReference type="EMBL" id="EFN85102.1"/>
    </source>
</evidence>
<dbReference type="GO" id="GO:0051301">
    <property type="term" value="P:cell division"/>
    <property type="evidence" value="ECO:0007669"/>
    <property type="project" value="UniProtKB-KW"/>
</dbReference>
<dbReference type="PhylomeDB" id="E2BGX0"/>
<dbReference type="KEGG" id="hst:105182665"/>
<dbReference type="GO" id="GO:0016887">
    <property type="term" value="F:ATP hydrolysis activity"/>
    <property type="evidence" value="ECO:0007669"/>
    <property type="project" value="InterPro"/>
</dbReference>
<accession>E2BGX0</accession>
<feature type="compositionally biased region" description="Polar residues" evidence="13">
    <location>
        <begin position="1306"/>
        <end position="1323"/>
    </location>
</feature>
<keyword evidence="10" id="KW-0131">Cell cycle</keyword>
<dbReference type="SMART" id="SM00968">
    <property type="entry name" value="SMC_hinge"/>
    <property type="match status" value="1"/>
</dbReference>
<feature type="coiled-coil region" evidence="12">
    <location>
        <begin position="754"/>
        <end position="967"/>
    </location>
</feature>
<dbReference type="FunFam" id="1.20.1060.20:FF:000003">
    <property type="entry name" value="Structural maintenance of chromosomes 4"/>
    <property type="match status" value="1"/>
</dbReference>
<keyword evidence="9 11" id="KW-0539">Nucleus</keyword>
<organism evidence="16">
    <name type="scientific">Harpegnathos saltator</name>
    <name type="common">Jerdon's jumping ant</name>
    <dbReference type="NCBI Taxonomy" id="610380"/>
    <lineage>
        <taxon>Eukaryota</taxon>
        <taxon>Metazoa</taxon>
        <taxon>Ecdysozoa</taxon>
        <taxon>Arthropoda</taxon>
        <taxon>Hexapoda</taxon>
        <taxon>Insecta</taxon>
        <taxon>Pterygota</taxon>
        <taxon>Neoptera</taxon>
        <taxon>Endopterygota</taxon>
        <taxon>Hymenoptera</taxon>
        <taxon>Apocrita</taxon>
        <taxon>Aculeata</taxon>
        <taxon>Formicoidea</taxon>
        <taxon>Formicidae</taxon>
        <taxon>Ponerinae</taxon>
        <taxon>Ponerini</taxon>
        <taxon>Harpegnathos</taxon>
    </lineage>
</organism>
<gene>
    <name evidence="15" type="ORF">EAI_14898</name>
</gene>
<keyword evidence="16" id="KW-1185">Reference proteome</keyword>
<dbReference type="GO" id="GO:0007076">
    <property type="term" value="P:mitotic chromosome condensation"/>
    <property type="evidence" value="ECO:0007669"/>
    <property type="project" value="TreeGrafter"/>
</dbReference>
<feature type="compositionally biased region" description="Polar residues" evidence="13">
    <location>
        <begin position="1277"/>
        <end position="1298"/>
    </location>
</feature>
<name>E2BGX0_HARSA</name>
<dbReference type="FunCoup" id="E2BGX0">
    <property type="interactions" value="1380"/>
</dbReference>
<dbReference type="Proteomes" id="UP000008237">
    <property type="component" value="Unassembled WGS sequence"/>
</dbReference>
<evidence type="ECO:0000256" key="8">
    <source>
        <dbReference type="ARBA" id="ARBA00023067"/>
    </source>
</evidence>
<dbReference type="InterPro" id="IPR003395">
    <property type="entry name" value="RecF/RecN/SMC_N"/>
</dbReference>
<keyword evidence="6" id="KW-0067">ATP-binding</keyword>
<feature type="region of interest" description="Disordered" evidence="13">
    <location>
        <begin position="1277"/>
        <end position="1378"/>
    </location>
</feature>
<reference evidence="15 16" key="1">
    <citation type="journal article" date="2010" name="Science">
        <title>Genomic comparison of the ants Camponotus floridanus and Harpegnathos saltator.</title>
        <authorList>
            <person name="Bonasio R."/>
            <person name="Zhang G."/>
            <person name="Ye C."/>
            <person name="Mutti N.S."/>
            <person name="Fang X."/>
            <person name="Qin N."/>
            <person name="Donahue G."/>
            <person name="Yang P."/>
            <person name="Li Q."/>
            <person name="Li C."/>
            <person name="Zhang P."/>
            <person name="Huang Z."/>
            <person name="Berger S.L."/>
            <person name="Reinberg D."/>
            <person name="Wang J."/>
            <person name="Liebig J."/>
        </authorList>
    </citation>
    <scope>NUCLEOTIDE SEQUENCE [LARGE SCALE GENOMIC DNA]</scope>
    <source>
        <strain evidence="15 16">R22 G/1</strain>
    </source>
</reference>
<evidence type="ECO:0000256" key="7">
    <source>
        <dbReference type="ARBA" id="ARBA00023054"/>
    </source>
</evidence>
<dbReference type="PANTHER" id="PTHR18937:SF172">
    <property type="entry name" value="STRUCTURAL MAINTENANCE OF CHROMOSOMES PROTEIN"/>
    <property type="match status" value="1"/>
</dbReference>
<dbReference type="Gene3D" id="1.20.5.170">
    <property type="match status" value="1"/>
</dbReference>
<evidence type="ECO:0000256" key="6">
    <source>
        <dbReference type="ARBA" id="ARBA00022840"/>
    </source>
</evidence>
<evidence type="ECO:0000256" key="10">
    <source>
        <dbReference type="ARBA" id="ARBA00023306"/>
    </source>
</evidence>
<dbReference type="InterPro" id="IPR036277">
    <property type="entry name" value="SMC_hinge_sf"/>
</dbReference>
<keyword evidence="7 12" id="KW-0175">Coiled coil</keyword>
<evidence type="ECO:0000256" key="13">
    <source>
        <dbReference type="SAM" id="MobiDB-lite"/>
    </source>
</evidence>
<keyword evidence="4" id="KW-0547">Nucleotide-binding</keyword>
<sequence length="1378" mass="158227">MASNARENSNISINEDMEVNLENMECDVDEEGGLRVDDEIYIPPAPTTFREVDTNGPRLMISKIVNKNFKSYAASQMVGPFHKHFSAIVGPNGSGKSNVIDSMLFVFGYRASKIRSKNISVLIHSSSQHANLDSCTVSIHFQRIIDQPGDEYEVVPDSEFVISRTAFKDNSSYYEINKKKVQFKEIAKLLRSYGVDLDHNRFLILQGEVEQIAMMKPKGQTEHDTGMLEYLEDIIGTFRYKEPLQKLNEKVEILTELRMEKLHRLRIVQKEKQALEEPMQKAVQYLKAENDIISLQHQLYHCQRHEAKKELAEHTAKNDTLDKELATLVNEMKSVHIQKEEKIKIIKEENKKWDELQQQKDDATAVFDKVRKEDESLHAELVETNKRRKAHMTHIKTEKGKLEEYLKIPEKNIKDIQEYEHLVDIYVTSKEKEEASLVTLMAELKEKAKPLLNERSKLEKHLILLRKNVNQAKAEHDIAQSELELYTSVEKVEKNKLNSLRETIERNSTTIQERLEGLSLLTTKIPATESNLNQTQSEMNKMKAHEVEMTARLKKLRVTFEEQRSAMQTSRSQNRILDSLMREKREGRIPGIFGRLGDLGAIDAKYDVAVSTACGPLDNIVVDTMATAQACVTFLRQNDIGRATFIPLEKQQRFLSRCSRSIDTPENVPRLFDLIRVEDKRVLPAFYYGLQDTLVAQDLDQATRIAYGRMRYRVVTLKGELVELSGTMSGGGRTVLRGRMGQKVVSNEPSNADIERLQSELDTVFKECNEARARQHTLENQIYVLTTELKNLRVNERKFSIELNTLREQEPALQAQLKEQERKVAKSISDPKRVTQLEKAVQMTKSNMDEVKQSSAAVEKEVECINHKINDISGNRVRDQQTKITKLNTSLEKTKAEICRLQVTIKTAERNVKKTEKNIEGLEGEVQTCEQRLRDIQQQKSKLEEHARAMLDELKELNEALKRRDEMTFTIKEEVNALQAREDQMKAVKIDLDQKLYDSKKLLKELQQVIPEYNRKIANLKLRTIPNETEQLTLNDLAEEEVLELDVEVATRNLHRAKKKLPPQMPNMNVIKDYHEKDSLYISRAADLEKVTVSRNRIRDIYETARRNRAQEFVHGFSLISMKLKEMYQMMTLGGDAELELVDSLDPFSEGVVLSVRPPKKSWKNIENLSGGEKTLSSLALVFALHYYKPSPLYFMDEIDAALDFKNVSIIGNYIKERTKNTQFIVISLRSNMFELADYLVGIYKTHNCSHCVTLNVAKFCKKNGVAPPMQLTSRNAYASQPGTQKPTSQRSCPTATSQKEKIAQEKTSSVTTNNNANGTQNREQTRIEHSDALDSEEHTTSKKILRRSGRLSRSSSRSSLEQETYNKMPLAKKKRTK</sequence>
<dbReference type="Pfam" id="PF06470">
    <property type="entry name" value="SMC_hinge"/>
    <property type="match status" value="1"/>
</dbReference>
<evidence type="ECO:0000256" key="5">
    <source>
        <dbReference type="ARBA" id="ARBA00022776"/>
    </source>
</evidence>
<dbReference type="Gene3D" id="1.20.5.340">
    <property type="match status" value="1"/>
</dbReference>
<feature type="compositionally biased region" description="Basic and acidic residues" evidence="13">
    <location>
        <begin position="1324"/>
        <end position="1341"/>
    </location>
</feature>
<feature type="coiled-coil region" evidence="12">
    <location>
        <begin position="441"/>
        <end position="482"/>
    </location>
</feature>
<dbReference type="InterPro" id="IPR027417">
    <property type="entry name" value="P-loop_NTPase"/>
</dbReference>
<comment type="subcellular location">
    <subcellularLocation>
        <location evidence="1 11">Nucleus</location>
    </subcellularLocation>
</comment>
<dbReference type="InterPro" id="IPR024704">
    <property type="entry name" value="SMC"/>
</dbReference>
<dbReference type="PIRSF" id="PIRSF005719">
    <property type="entry name" value="SMC"/>
    <property type="match status" value="1"/>
</dbReference>
<evidence type="ECO:0000256" key="1">
    <source>
        <dbReference type="ARBA" id="ARBA00004123"/>
    </source>
</evidence>
<dbReference type="STRING" id="610380.E2BGX0"/>
<dbReference type="PANTHER" id="PTHR18937">
    <property type="entry name" value="STRUCTURAL MAINTENANCE OF CHROMOSOMES SMC FAMILY MEMBER"/>
    <property type="match status" value="1"/>
</dbReference>
<dbReference type="InterPro" id="IPR010935">
    <property type="entry name" value="SMC_hinge"/>
</dbReference>
<dbReference type="GO" id="GO:0005634">
    <property type="term" value="C:nucleus"/>
    <property type="evidence" value="ECO:0007669"/>
    <property type="project" value="UniProtKB-SubCell"/>
</dbReference>
<dbReference type="Gene3D" id="3.30.70.1620">
    <property type="match status" value="1"/>
</dbReference>
<evidence type="ECO:0000256" key="12">
    <source>
        <dbReference type="SAM" id="Coils"/>
    </source>
</evidence>
<feature type="coiled-coil region" evidence="12">
    <location>
        <begin position="1003"/>
        <end position="1060"/>
    </location>
</feature>
<dbReference type="OMA" id="CPALDNM"/>
<keyword evidence="8" id="KW-0226">DNA condensation</keyword>
<dbReference type="GO" id="GO:0000796">
    <property type="term" value="C:condensin complex"/>
    <property type="evidence" value="ECO:0007669"/>
    <property type="project" value="TreeGrafter"/>
</dbReference>
<evidence type="ECO:0000256" key="9">
    <source>
        <dbReference type="ARBA" id="ARBA00023242"/>
    </source>
</evidence>
<dbReference type="Pfam" id="PF02463">
    <property type="entry name" value="SMC_N"/>
    <property type="match status" value="1"/>
</dbReference>
<evidence type="ECO:0000256" key="2">
    <source>
        <dbReference type="ARBA" id="ARBA00006005"/>
    </source>
</evidence>
<evidence type="ECO:0000256" key="4">
    <source>
        <dbReference type="ARBA" id="ARBA00022741"/>
    </source>
</evidence>
<proteinExistence type="inferred from homology"/>
<dbReference type="GO" id="GO:0005524">
    <property type="term" value="F:ATP binding"/>
    <property type="evidence" value="ECO:0007669"/>
    <property type="project" value="UniProtKB-KW"/>
</dbReference>
<feature type="coiled-coil region" evidence="12">
    <location>
        <begin position="304"/>
        <end position="366"/>
    </location>
</feature>
<evidence type="ECO:0000259" key="14">
    <source>
        <dbReference type="SMART" id="SM00968"/>
    </source>
</evidence>
<keyword evidence="5" id="KW-0498">Mitosis</keyword>
<evidence type="ECO:0000313" key="16">
    <source>
        <dbReference type="Proteomes" id="UP000008237"/>
    </source>
</evidence>
<dbReference type="Gene3D" id="1.20.1060.20">
    <property type="match status" value="1"/>
</dbReference>
<dbReference type="OrthoDB" id="5575062at2759"/>
<dbReference type="EMBL" id="GL448228">
    <property type="protein sequence ID" value="EFN85102.1"/>
    <property type="molecule type" value="Genomic_DNA"/>
</dbReference>
<dbReference type="FunFam" id="3.40.50.300:FF:000481">
    <property type="entry name" value="Structural maintenance of chromosomes 4"/>
    <property type="match status" value="1"/>
</dbReference>
<dbReference type="SUPFAM" id="SSF57997">
    <property type="entry name" value="Tropomyosin"/>
    <property type="match status" value="1"/>
</dbReference>
<comment type="similarity">
    <text evidence="2">Belongs to the SMC family. SMC4 subfamily.</text>
</comment>